<proteinExistence type="predicted"/>
<name>A0A7R9JHK7_TIMCA</name>
<dbReference type="AlphaFoldDB" id="A0A7R9JHK7"/>
<dbReference type="EMBL" id="OE190976">
    <property type="protein sequence ID" value="CAD7579313.1"/>
    <property type="molecule type" value="Genomic_DNA"/>
</dbReference>
<gene>
    <name evidence="2" type="ORF">TCMB3V08_LOCUS11847</name>
</gene>
<keyword evidence="1" id="KW-0472">Membrane</keyword>
<feature type="transmembrane region" description="Helical" evidence="1">
    <location>
        <begin position="21"/>
        <end position="39"/>
    </location>
</feature>
<keyword evidence="1" id="KW-0812">Transmembrane</keyword>
<reference evidence="2" key="1">
    <citation type="submission" date="2020-11" db="EMBL/GenBank/DDBJ databases">
        <authorList>
            <person name="Tran Van P."/>
        </authorList>
    </citation>
    <scope>NUCLEOTIDE SEQUENCE</scope>
</reference>
<evidence type="ECO:0000313" key="2">
    <source>
        <dbReference type="EMBL" id="CAD7579313.1"/>
    </source>
</evidence>
<organism evidence="2">
    <name type="scientific">Timema californicum</name>
    <name type="common">California timema</name>
    <name type="synonym">Walking stick</name>
    <dbReference type="NCBI Taxonomy" id="61474"/>
    <lineage>
        <taxon>Eukaryota</taxon>
        <taxon>Metazoa</taxon>
        <taxon>Ecdysozoa</taxon>
        <taxon>Arthropoda</taxon>
        <taxon>Hexapoda</taxon>
        <taxon>Insecta</taxon>
        <taxon>Pterygota</taxon>
        <taxon>Neoptera</taxon>
        <taxon>Polyneoptera</taxon>
        <taxon>Phasmatodea</taxon>
        <taxon>Timematodea</taxon>
        <taxon>Timematoidea</taxon>
        <taxon>Timematidae</taxon>
        <taxon>Timema</taxon>
    </lineage>
</organism>
<keyword evidence="1" id="KW-1133">Transmembrane helix</keyword>
<sequence length="207" mass="22735">MHSDADKQGLVQGMVTGMRGLCNGLGPAMFGLIFYLFHVDLNEDSTKLRESRGPASSVHGDNNTAGQIFESMQPSDLKRICCENHVTPSLVTWVVQSLTCDCVWCVVGCDQTHTHTVDIGNHNSTGELLVPGPPFVFGEWQYLYPMGPRPWGPAYAPPPLEDSQVCQWRYTTRLSALRNTTGSVLCPLWWTTRPCSSAPTTAGPTCF</sequence>
<protein>
    <submittedName>
        <fullName evidence="2">(California timema) hypothetical protein</fullName>
    </submittedName>
</protein>
<evidence type="ECO:0000256" key="1">
    <source>
        <dbReference type="SAM" id="Phobius"/>
    </source>
</evidence>
<accession>A0A7R9JHK7</accession>